<proteinExistence type="predicted"/>
<dbReference type="GeneID" id="72412339"/>
<protein>
    <recommendedName>
        <fullName evidence="3">Phage tail tape measure protein</fullName>
    </recommendedName>
</protein>
<reference evidence="1 2" key="1">
    <citation type="submission" date="2021-01" db="EMBL/GenBank/DDBJ databases">
        <title>FDA dAtabase for Regulatory Grade micrObial Sequences (FDA-ARGOS): Supporting development and validation of Infectious Disease Dx tests.</title>
        <authorList>
            <person name="Sproer C."/>
            <person name="Gronow S."/>
            <person name="Severitt S."/>
            <person name="Schroder I."/>
            <person name="Tallon L."/>
            <person name="Sadzewicz L."/>
            <person name="Zhao X."/>
            <person name="Boylan J."/>
            <person name="Ott S."/>
            <person name="Bowen H."/>
            <person name="Vavikolanu K."/>
            <person name="Mehta A."/>
            <person name="Aluvathingal J."/>
            <person name="Nadendla S."/>
            <person name="Lowell S."/>
            <person name="Myers T."/>
            <person name="Yan Y."/>
            <person name="Sichtig H."/>
        </authorList>
    </citation>
    <scope>NUCLEOTIDE SEQUENCE [LARGE SCALE GENOMIC DNA]</scope>
    <source>
        <strain evidence="1 2">FDAARGOS_1115</strain>
    </source>
</reference>
<name>A0ABX7DFJ5_CORST</name>
<dbReference type="Proteomes" id="UP000595757">
    <property type="component" value="Chromosome"/>
</dbReference>
<dbReference type="RefSeq" id="WP_070420702.1">
    <property type="nucleotide sequence ID" value="NZ_CP068158.1"/>
</dbReference>
<evidence type="ECO:0000313" key="1">
    <source>
        <dbReference type="EMBL" id="QQU76445.1"/>
    </source>
</evidence>
<sequence>MAGKSPVLSVRIIADAAKAAAGFSEAEKQVGGFESKLSKIGGVVDKAAATATVAGGAYVAFAKQTVDAASAMEQSVGAVNSVFGEQADKVMATAEQAAQGVGLATSEYANMASIMGSQLQNMGIPMDEVAGQTDQLISLGADLAAMYGGTTSEAVDALSSLLRGERDPIERYAVSINQAAIDAELAAQGLSGLEGEAAKQAETQATLKLLFDQSSNALGTFSRESETVAGQQQRANAEWQNAKAALGEQLLPIVTEGARLLGALAGEIGKHPELFKIAGAAIITFTGALQGISVGIKAVEAGKIAFGALNTVISANPIGAFITVLGLAAAGIVTAYQHSETFRDIVHRAGEIAADAFGAVADWVSNVWDWIKSVIDAVADLIGWLRDAWDWAMDVARAVGDALSFSGDGPEMTMQLAAGSLFKFLPQSPDITAALTPDITAARVDNLAKQLPSANTPTAPVYNVTINGVLDADDAAVKIREVLNRYERRQAW</sequence>
<dbReference type="EMBL" id="CP068158">
    <property type="protein sequence ID" value="QQU76445.1"/>
    <property type="molecule type" value="Genomic_DNA"/>
</dbReference>
<organism evidence="1 2">
    <name type="scientific">Corynebacterium striatum</name>
    <dbReference type="NCBI Taxonomy" id="43770"/>
    <lineage>
        <taxon>Bacteria</taxon>
        <taxon>Bacillati</taxon>
        <taxon>Actinomycetota</taxon>
        <taxon>Actinomycetes</taxon>
        <taxon>Mycobacteriales</taxon>
        <taxon>Corynebacteriaceae</taxon>
        <taxon>Corynebacterium</taxon>
    </lineage>
</organism>
<gene>
    <name evidence="1" type="ORF">I6I72_10065</name>
</gene>
<evidence type="ECO:0008006" key="3">
    <source>
        <dbReference type="Google" id="ProtNLM"/>
    </source>
</evidence>
<evidence type="ECO:0000313" key="2">
    <source>
        <dbReference type="Proteomes" id="UP000595757"/>
    </source>
</evidence>
<accession>A0ABX7DFJ5</accession>
<keyword evidence="2" id="KW-1185">Reference proteome</keyword>